<dbReference type="Proteomes" id="UP001283361">
    <property type="component" value="Unassembled WGS sequence"/>
</dbReference>
<keyword evidence="1" id="KW-0812">Transmembrane</keyword>
<dbReference type="EMBL" id="JAWDGP010001962">
    <property type="protein sequence ID" value="KAK3786502.1"/>
    <property type="molecule type" value="Genomic_DNA"/>
</dbReference>
<gene>
    <name evidence="2" type="ORF">RRG08_039149</name>
</gene>
<comment type="caution">
    <text evidence="2">The sequence shown here is derived from an EMBL/GenBank/DDBJ whole genome shotgun (WGS) entry which is preliminary data.</text>
</comment>
<proteinExistence type="predicted"/>
<reference evidence="2" key="1">
    <citation type="journal article" date="2023" name="G3 (Bethesda)">
        <title>A reference genome for the long-term kleptoplast-retaining sea slug Elysia crispata morphotype clarki.</title>
        <authorList>
            <person name="Eastman K.E."/>
            <person name="Pendleton A.L."/>
            <person name="Shaikh M.A."/>
            <person name="Suttiyut T."/>
            <person name="Ogas R."/>
            <person name="Tomko P."/>
            <person name="Gavelis G."/>
            <person name="Widhalm J.R."/>
            <person name="Wisecaver J.H."/>
        </authorList>
    </citation>
    <scope>NUCLEOTIDE SEQUENCE</scope>
    <source>
        <strain evidence="2">ECLA1</strain>
    </source>
</reference>
<dbReference type="AlphaFoldDB" id="A0AAE1AF58"/>
<organism evidence="2 3">
    <name type="scientific">Elysia crispata</name>
    <name type="common">lettuce slug</name>
    <dbReference type="NCBI Taxonomy" id="231223"/>
    <lineage>
        <taxon>Eukaryota</taxon>
        <taxon>Metazoa</taxon>
        <taxon>Spiralia</taxon>
        <taxon>Lophotrochozoa</taxon>
        <taxon>Mollusca</taxon>
        <taxon>Gastropoda</taxon>
        <taxon>Heterobranchia</taxon>
        <taxon>Euthyneura</taxon>
        <taxon>Panpulmonata</taxon>
        <taxon>Sacoglossa</taxon>
        <taxon>Placobranchoidea</taxon>
        <taxon>Plakobranchidae</taxon>
        <taxon>Elysia</taxon>
    </lineage>
</organism>
<sequence length="85" mass="9182">MSSAKTGAQEASAFTGLVDSDSVTADKAFEGKERESALVVKYCCHTFANSRMDARRLLSNNSLWGLLGRAPLFILLGLMAKVIEN</sequence>
<keyword evidence="1" id="KW-0472">Membrane</keyword>
<evidence type="ECO:0000313" key="2">
    <source>
        <dbReference type="EMBL" id="KAK3786502.1"/>
    </source>
</evidence>
<evidence type="ECO:0000256" key="1">
    <source>
        <dbReference type="SAM" id="Phobius"/>
    </source>
</evidence>
<keyword evidence="1" id="KW-1133">Transmembrane helix</keyword>
<evidence type="ECO:0000313" key="3">
    <source>
        <dbReference type="Proteomes" id="UP001283361"/>
    </source>
</evidence>
<accession>A0AAE1AF58</accession>
<protein>
    <submittedName>
        <fullName evidence="2">Uncharacterized protein</fullName>
    </submittedName>
</protein>
<name>A0AAE1AF58_9GAST</name>
<feature type="transmembrane region" description="Helical" evidence="1">
    <location>
        <begin position="62"/>
        <end position="83"/>
    </location>
</feature>
<keyword evidence="3" id="KW-1185">Reference proteome</keyword>